<gene>
    <name evidence="4" type="ORF">CDV31_008555</name>
</gene>
<dbReference type="Proteomes" id="UP000288429">
    <property type="component" value="Unassembled WGS sequence"/>
</dbReference>
<evidence type="ECO:0000313" key="5">
    <source>
        <dbReference type="Proteomes" id="UP000288429"/>
    </source>
</evidence>
<name>A0A428U063_9HYPO</name>
<protein>
    <submittedName>
        <fullName evidence="4">Uncharacterized protein</fullName>
    </submittedName>
</protein>
<dbReference type="AlphaFoldDB" id="A0A428U063"/>
<feature type="repeat" description="ANK" evidence="3">
    <location>
        <begin position="5"/>
        <end position="37"/>
    </location>
</feature>
<dbReference type="SUPFAM" id="SSF48403">
    <property type="entry name" value="Ankyrin repeat"/>
    <property type="match status" value="2"/>
</dbReference>
<dbReference type="InterPro" id="IPR036770">
    <property type="entry name" value="Ankyrin_rpt-contain_sf"/>
</dbReference>
<sequence length="389" mass="41822">MGEDVDQPPLIISAQRGNLEITKALIDSGANINSVAIAKKRLDVAKLLLEHGADVNQTVENCKSPLFLAVEVEDQSLVCLVLKHGANVGTVLTEAAEHNHLGIVQDLVLAAARAGTDQIYWTNPIMAALKKPYCGEVKDIRIAEVLLEALMETPDPRPVIEEALSQAIGEENSRDMSLILDYLSVSALRLCQACSAGAEEVVMRMLQHGVSPNEADNNGNYPIHLAAAHLQPAVVNVLIEHVVDLNAMNRHGKTPLQVALQACAAPRLDFSDSGPARSKAHSVAARKRRRLSKWPQDIRNNPPIIEFPKFHRCEEIAATLLDHGASPVSAAKSAAGGPPLHLACLIGSKQTIVKLLEKGANVNEIGGHFEHVLLIAIATNRPDLVAILL</sequence>
<dbReference type="InterPro" id="IPR002110">
    <property type="entry name" value="Ankyrin_rpt"/>
</dbReference>
<dbReference type="Pfam" id="PF12796">
    <property type="entry name" value="Ank_2"/>
    <property type="match status" value="2"/>
</dbReference>
<dbReference type="PROSITE" id="PS50297">
    <property type="entry name" value="ANK_REP_REGION"/>
    <property type="match status" value="3"/>
</dbReference>
<keyword evidence="2 3" id="KW-0040">ANK repeat</keyword>
<keyword evidence="5" id="KW-1185">Reference proteome</keyword>
<dbReference type="SMART" id="SM00248">
    <property type="entry name" value="ANK"/>
    <property type="match status" value="6"/>
</dbReference>
<dbReference type="PANTHER" id="PTHR24123">
    <property type="entry name" value="ANKYRIN REPEAT-CONTAINING"/>
    <property type="match status" value="1"/>
</dbReference>
<evidence type="ECO:0000256" key="2">
    <source>
        <dbReference type="ARBA" id="ARBA00023043"/>
    </source>
</evidence>
<evidence type="ECO:0000256" key="3">
    <source>
        <dbReference type="PROSITE-ProRule" id="PRU00023"/>
    </source>
</evidence>
<dbReference type="Pfam" id="PF00023">
    <property type="entry name" value="Ank"/>
    <property type="match status" value="1"/>
</dbReference>
<accession>A0A428U063</accession>
<evidence type="ECO:0000256" key="1">
    <source>
        <dbReference type="ARBA" id="ARBA00022737"/>
    </source>
</evidence>
<proteinExistence type="predicted"/>
<feature type="repeat" description="ANK" evidence="3">
    <location>
        <begin position="335"/>
        <end position="367"/>
    </location>
</feature>
<dbReference type="EMBL" id="NIZV01000113">
    <property type="protein sequence ID" value="RSM07662.1"/>
    <property type="molecule type" value="Genomic_DNA"/>
</dbReference>
<organism evidence="4 5">
    <name type="scientific">Fusarium ambrosium</name>
    <dbReference type="NCBI Taxonomy" id="131363"/>
    <lineage>
        <taxon>Eukaryota</taxon>
        <taxon>Fungi</taxon>
        <taxon>Dikarya</taxon>
        <taxon>Ascomycota</taxon>
        <taxon>Pezizomycotina</taxon>
        <taxon>Sordariomycetes</taxon>
        <taxon>Hypocreomycetidae</taxon>
        <taxon>Hypocreales</taxon>
        <taxon>Nectriaceae</taxon>
        <taxon>Fusarium</taxon>
        <taxon>Fusarium solani species complex</taxon>
    </lineage>
</organism>
<comment type="caution">
    <text evidence="4">The sequence shown here is derived from an EMBL/GenBank/DDBJ whole genome shotgun (WGS) entry which is preliminary data.</text>
</comment>
<keyword evidence="1" id="KW-0677">Repeat</keyword>
<dbReference type="Gene3D" id="1.25.40.20">
    <property type="entry name" value="Ankyrin repeat-containing domain"/>
    <property type="match status" value="3"/>
</dbReference>
<dbReference type="PANTHER" id="PTHR24123:SF33">
    <property type="entry name" value="PROTEIN HOS4"/>
    <property type="match status" value="1"/>
</dbReference>
<dbReference type="PROSITE" id="PS50088">
    <property type="entry name" value="ANK_REPEAT"/>
    <property type="match status" value="3"/>
</dbReference>
<feature type="repeat" description="ANK" evidence="3">
    <location>
        <begin position="218"/>
        <end position="250"/>
    </location>
</feature>
<evidence type="ECO:0000313" key="4">
    <source>
        <dbReference type="EMBL" id="RSM07662.1"/>
    </source>
</evidence>
<dbReference type="InterPro" id="IPR051165">
    <property type="entry name" value="Multifunctional_ANK_Repeat"/>
</dbReference>
<reference evidence="4 5" key="1">
    <citation type="submission" date="2017-06" db="EMBL/GenBank/DDBJ databases">
        <title>Cmopartive genomic analysis of Ambrosia Fusariam Clade fungi.</title>
        <authorList>
            <person name="Stajich J.E."/>
            <person name="Carrillo J."/>
            <person name="Kijimoto T."/>
            <person name="Eskalen A."/>
            <person name="O'Donnell K."/>
            <person name="Kasson M."/>
        </authorList>
    </citation>
    <scope>NUCLEOTIDE SEQUENCE [LARGE SCALE GENOMIC DNA]</scope>
    <source>
        <strain evidence="4 5">NRRL 20438</strain>
    </source>
</reference>